<dbReference type="AlphaFoldDB" id="A0A6A4BWR7"/>
<comment type="caution">
    <text evidence="4">The sequence shown here is derived from an EMBL/GenBank/DDBJ whole genome shotgun (WGS) entry which is preliminary data.</text>
</comment>
<protein>
    <submittedName>
        <fullName evidence="4">Uncharacterized protein</fullName>
    </submittedName>
</protein>
<dbReference type="Proteomes" id="UP000434957">
    <property type="component" value="Unassembled WGS sequence"/>
</dbReference>
<keyword evidence="6" id="KW-1185">Reference proteome</keyword>
<dbReference type="EMBL" id="QXFV01004575">
    <property type="protein sequence ID" value="KAE8968884.1"/>
    <property type="molecule type" value="Genomic_DNA"/>
</dbReference>
<name>A0A6A4BWR7_9STRA</name>
<dbReference type="EMBL" id="QXFU01003599">
    <property type="protein sequence ID" value="KAE8974110.1"/>
    <property type="molecule type" value="Genomic_DNA"/>
</dbReference>
<evidence type="ECO:0000313" key="4">
    <source>
        <dbReference type="EMBL" id="KAE9277308.1"/>
    </source>
</evidence>
<reference evidence="4 6" key="1">
    <citation type="submission" date="2018-08" db="EMBL/GenBank/DDBJ databases">
        <title>Genomic investigation of the strawberry pathogen Phytophthora fragariae indicates pathogenicity is determined by transcriptional variation in three key races.</title>
        <authorList>
            <person name="Adams T.M."/>
            <person name="Armitage A.D."/>
            <person name="Sobczyk M.K."/>
            <person name="Bates H.J."/>
            <person name="Dunwell J.M."/>
            <person name="Nellist C.F."/>
            <person name="Harrison R.J."/>
        </authorList>
    </citation>
    <scope>NUCLEOTIDE SEQUENCE [LARGE SCALE GENOMIC DNA]</scope>
    <source>
        <strain evidence="2 5">SCRP249</strain>
        <strain evidence="3 7">SCRP324</strain>
        <strain evidence="4 6">SCRP333</strain>
    </source>
</reference>
<dbReference type="Proteomes" id="UP000429607">
    <property type="component" value="Unassembled WGS sequence"/>
</dbReference>
<evidence type="ECO:0000313" key="7">
    <source>
        <dbReference type="Proteomes" id="UP000435112"/>
    </source>
</evidence>
<gene>
    <name evidence="2" type="ORF">PR001_g27659</name>
    <name evidence="3" type="ORF">PR002_g26007</name>
    <name evidence="4" type="ORF">PR003_g28826</name>
</gene>
<organism evidence="4 6">
    <name type="scientific">Phytophthora rubi</name>
    <dbReference type="NCBI Taxonomy" id="129364"/>
    <lineage>
        <taxon>Eukaryota</taxon>
        <taxon>Sar</taxon>
        <taxon>Stramenopiles</taxon>
        <taxon>Oomycota</taxon>
        <taxon>Peronosporomycetes</taxon>
        <taxon>Peronosporales</taxon>
        <taxon>Peronosporaceae</taxon>
        <taxon>Phytophthora</taxon>
    </lineage>
</organism>
<proteinExistence type="predicted"/>
<dbReference type="EMBL" id="QXFT01004544">
    <property type="protein sequence ID" value="KAE9277308.1"/>
    <property type="molecule type" value="Genomic_DNA"/>
</dbReference>
<sequence>MRLIAAPAHQRAEKKSTKAHSRWSALSAAGWMASSGTASDGSSASTHGGEQLLLRVKHHALSTYNPVPAGLHCPHADCQRIGWADLQMCSCHALRRRALGQSWLRAGGQRGSMVSMLKPLFAPSSSRLCPPA</sequence>
<accession>A0A6A4BWR7</accession>
<evidence type="ECO:0000313" key="5">
    <source>
        <dbReference type="Proteomes" id="UP000429607"/>
    </source>
</evidence>
<dbReference type="Proteomes" id="UP000435112">
    <property type="component" value="Unassembled WGS sequence"/>
</dbReference>
<evidence type="ECO:0000256" key="1">
    <source>
        <dbReference type="SAM" id="MobiDB-lite"/>
    </source>
</evidence>
<dbReference type="OrthoDB" id="89493at2759"/>
<evidence type="ECO:0000313" key="3">
    <source>
        <dbReference type="EMBL" id="KAE8974110.1"/>
    </source>
</evidence>
<feature type="region of interest" description="Disordered" evidence="1">
    <location>
        <begin position="1"/>
        <end position="20"/>
    </location>
</feature>
<evidence type="ECO:0000313" key="2">
    <source>
        <dbReference type="EMBL" id="KAE8968884.1"/>
    </source>
</evidence>
<evidence type="ECO:0000313" key="6">
    <source>
        <dbReference type="Proteomes" id="UP000434957"/>
    </source>
</evidence>